<feature type="non-terminal residue" evidence="1">
    <location>
        <position position="75"/>
    </location>
</feature>
<protein>
    <submittedName>
        <fullName evidence="1">Uncharacterized protein</fullName>
    </submittedName>
</protein>
<dbReference type="AlphaFoldDB" id="A0AAN5I2N9"/>
<gene>
    <name evidence="1" type="ORF">PMAYCL1PPCAC_19903</name>
</gene>
<keyword evidence="2" id="KW-1185">Reference proteome</keyword>
<sequence length="75" mass="9030">MPTPTLQVMLTICYLLQEVKVHRHNDCTCVMPQYFKLLQSLQPKVRYLHQLYYESHLQKGRTLRRMNGMYETISL</sequence>
<dbReference type="Proteomes" id="UP001328107">
    <property type="component" value="Unassembled WGS sequence"/>
</dbReference>
<proteinExistence type="predicted"/>
<reference evidence="2" key="1">
    <citation type="submission" date="2022-10" db="EMBL/GenBank/DDBJ databases">
        <title>Genome assembly of Pristionchus species.</title>
        <authorList>
            <person name="Yoshida K."/>
            <person name="Sommer R.J."/>
        </authorList>
    </citation>
    <scope>NUCLEOTIDE SEQUENCE [LARGE SCALE GENOMIC DNA]</scope>
    <source>
        <strain evidence="2">RS5460</strain>
    </source>
</reference>
<dbReference type="EMBL" id="BTRK01000004">
    <property type="protein sequence ID" value="GMR49708.1"/>
    <property type="molecule type" value="Genomic_DNA"/>
</dbReference>
<organism evidence="1 2">
    <name type="scientific">Pristionchus mayeri</name>
    <dbReference type="NCBI Taxonomy" id="1317129"/>
    <lineage>
        <taxon>Eukaryota</taxon>
        <taxon>Metazoa</taxon>
        <taxon>Ecdysozoa</taxon>
        <taxon>Nematoda</taxon>
        <taxon>Chromadorea</taxon>
        <taxon>Rhabditida</taxon>
        <taxon>Rhabditina</taxon>
        <taxon>Diplogasteromorpha</taxon>
        <taxon>Diplogasteroidea</taxon>
        <taxon>Neodiplogasteridae</taxon>
        <taxon>Pristionchus</taxon>
    </lineage>
</organism>
<evidence type="ECO:0000313" key="1">
    <source>
        <dbReference type="EMBL" id="GMR49708.1"/>
    </source>
</evidence>
<comment type="caution">
    <text evidence="1">The sequence shown here is derived from an EMBL/GenBank/DDBJ whole genome shotgun (WGS) entry which is preliminary data.</text>
</comment>
<name>A0AAN5I2N9_9BILA</name>
<evidence type="ECO:0000313" key="2">
    <source>
        <dbReference type="Proteomes" id="UP001328107"/>
    </source>
</evidence>
<accession>A0AAN5I2N9</accession>